<dbReference type="EMBL" id="CAJNDS010002558">
    <property type="protein sequence ID" value="CAE7525419.1"/>
    <property type="molecule type" value="Genomic_DNA"/>
</dbReference>
<accession>A0A812TCK5</accession>
<reference evidence="2" key="1">
    <citation type="submission" date="2021-02" db="EMBL/GenBank/DDBJ databases">
        <authorList>
            <person name="Dougan E. K."/>
            <person name="Rhodes N."/>
            <person name="Thang M."/>
            <person name="Chan C."/>
        </authorList>
    </citation>
    <scope>NUCLEOTIDE SEQUENCE</scope>
</reference>
<proteinExistence type="predicted"/>
<dbReference type="AlphaFoldDB" id="A0A812TCK5"/>
<sequence length="204" mass="22345">MPEETTVNDAGEEEANANEPPGRVGAIQEAAYAVQANPELVEHARGRSTHADIYRRLETEEESASGYKAMHPCDLAGQYGGIRSKWAGGDGKTIQRPMPYNELMGCFDRDGVTSFKGQEVLRHLDTFINGLSLPFTIQSTLCNFAPEIMTGGTQLPDICKGIVQVTHTAIQFVHDSLAAFGLSWSRLICTLEPSALRYRCIARV</sequence>
<protein>
    <submittedName>
        <fullName evidence="2">Uncharacterized protein</fullName>
    </submittedName>
</protein>
<feature type="region of interest" description="Disordered" evidence="1">
    <location>
        <begin position="1"/>
        <end position="22"/>
    </location>
</feature>
<dbReference type="OrthoDB" id="10455640at2759"/>
<keyword evidence="3" id="KW-1185">Reference proteome</keyword>
<organism evidence="2 3">
    <name type="scientific">Symbiodinium natans</name>
    <dbReference type="NCBI Taxonomy" id="878477"/>
    <lineage>
        <taxon>Eukaryota</taxon>
        <taxon>Sar</taxon>
        <taxon>Alveolata</taxon>
        <taxon>Dinophyceae</taxon>
        <taxon>Suessiales</taxon>
        <taxon>Symbiodiniaceae</taxon>
        <taxon>Symbiodinium</taxon>
    </lineage>
</organism>
<comment type="caution">
    <text evidence="2">The sequence shown here is derived from an EMBL/GenBank/DDBJ whole genome shotgun (WGS) entry which is preliminary data.</text>
</comment>
<name>A0A812TCK5_9DINO</name>
<evidence type="ECO:0000313" key="2">
    <source>
        <dbReference type="EMBL" id="CAE7525419.1"/>
    </source>
</evidence>
<evidence type="ECO:0000256" key="1">
    <source>
        <dbReference type="SAM" id="MobiDB-lite"/>
    </source>
</evidence>
<gene>
    <name evidence="2" type="ORF">SNAT2548_LOCUS29410</name>
</gene>
<dbReference type="Proteomes" id="UP000604046">
    <property type="component" value="Unassembled WGS sequence"/>
</dbReference>
<evidence type="ECO:0000313" key="3">
    <source>
        <dbReference type="Proteomes" id="UP000604046"/>
    </source>
</evidence>